<gene>
    <name evidence="1" type="ORF">HUN41_00030</name>
</gene>
<evidence type="ECO:0000313" key="2">
    <source>
        <dbReference type="Proteomes" id="UP000515922"/>
    </source>
</evidence>
<dbReference type="EMBL" id="MT711976">
    <property type="protein sequence ID" value="QMP84160.1"/>
    <property type="molecule type" value="Genomic_DNA"/>
</dbReference>
<name>A0A7G4AVX0_9CAUD</name>
<dbReference type="Proteomes" id="UP000515922">
    <property type="component" value="Segment"/>
</dbReference>
<keyword evidence="2" id="KW-1185">Reference proteome</keyword>
<organism evidence="1 2">
    <name type="scientific">Streptomyces phage Coruscant</name>
    <dbReference type="NCBI Taxonomy" id="2739834"/>
    <lineage>
        <taxon>Viruses</taxon>
        <taxon>Duplodnaviria</taxon>
        <taxon>Heunggongvirae</taxon>
        <taxon>Uroviricota</taxon>
        <taxon>Caudoviricetes</taxon>
        <taxon>Stanwilliamsviridae</taxon>
        <taxon>Boydwoodruffvirinae</taxon>
        <taxon>Coruscantvirus</taxon>
        <taxon>Coruscantvirus coruscant</taxon>
    </lineage>
</organism>
<reference evidence="1 2" key="1">
    <citation type="submission" date="2020-07" db="EMBL/GenBank/DDBJ databases">
        <title>Streptomyces phage Genome sequencing and assembly.</title>
        <authorList>
            <person name="Sharma V."/>
            <person name="Hardy A."/>
            <person name="Frunzke J."/>
        </authorList>
    </citation>
    <scope>NUCLEOTIDE SEQUENCE [LARGE SCALE GENOMIC DNA]</scope>
</reference>
<proteinExistence type="predicted"/>
<accession>A0A7G4AVX0</accession>
<protein>
    <submittedName>
        <fullName evidence="1">Uncharacterized protein</fullName>
    </submittedName>
</protein>
<evidence type="ECO:0000313" key="1">
    <source>
        <dbReference type="EMBL" id="QMP84160.1"/>
    </source>
</evidence>
<sequence length="76" mass="9063">MNREKAEEVLNYFLMSDVYNNRLDGYEDDYQVTFVADHFAVRHVDTESIHTFKVVFEPSDLPISEWNQAFEDQGWL</sequence>